<dbReference type="AlphaFoldDB" id="X6N6N9"/>
<protein>
    <submittedName>
        <fullName evidence="1">Uncharacterized protein</fullName>
    </submittedName>
</protein>
<dbReference type="EMBL" id="ASPP01011454">
    <property type="protein sequence ID" value="ETO21608.1"/>
    <property type="molecule type" value="Genomic_DNA"/>
</dbReference>
<comment type="caution">
    <text evidence="1">The sequence shown here is derived from an EMBL/GenBank/DDBJ whole genome shotgun (WGS) entry which is preliminary data.</text>
</comment>
<evidence type="ECO:0000313" key="1">
    <source>
        <dbReference type="EMBL" id="ETO21608.1"/>
    </source>
</evidence>
<proteinExistence type="predicted"/>
<keyword evidence="2" id="KW-1185">Reference proteome</keyword>
<feature type="non-terminal residue" evidence="1">
    <location>
        <position position="1"/>
    </location>
</feature>
<accession>X6N6N9</accession>
<reference evidence="1 2" key="1">
    <citation type="journal article" date="2013" name="Curr. Biol.">
        <title>The Genome of the Foraminiferan Reticulomyxa filosa.</title>
        <authorList>
            <person name="Glockner G."/>
            <person name="Hulsmann N."/>
            <person name="Schleicher M."/>
            <person name="Noegel A.A."/>
            <person name="Eichinger L."/>
            <person name="Gallinger C."/>
            <person name="Pawlowski J."/>
            <person name="Sierra R."/>
            <person name="Euteneuer U."/>
            <person name="Pillet L."/>
            <person name="Moustafa A."/>
            <person name="Platzer M."/>
            <person name="Groth M."/>
            <person name="Szafranski K."/>
            <person name="Schliwa M."/>
        </authorList>
    </citation>
    <scope>NUCLEOTIDE SEQUENCE [LARGE SCALE GENOMIC DNA]</scope>
</reference>
<organism evidence="1 2">
    <name type="scientific">Reticulomyxa filosa</name>
    <dbReference type="NCBI Taxonomy" id="46433"/>
    <lineage>
        <taxon>Eukaryota</taxon>
        <taxon>Sar</taxon>
        <taxon>Rhizaria</taxon>
        <taxon>Retaria</taxon>
        <taxon>Foraminifera</taxon>
        <taxon>Monothalamids</taxon>
        <taxon>Reticulomyxidae</taxon>
        <taxon>Reticulomyxa</taxon>
    </lineage>
</organism>
<evidence type="ECO:0000313" key="2">
    <source>
        <dbReference type="Proteomes" id="UP000023152"/>
    </source>
</evidence>
<sequence>TEKEDIHTLASDVDQINSVSCLQQLTELSKLAKKSTVCTFFFKKRKTVQFWNILYLKTKIKYLKKKRNQLFECYEHLEKEQEYLEKHNQSKMKKLCQEIMTQHYKKCYPIFFWGGGEARGERNMLVNLNIDGSTREIWKECASKTATYLWRSYSPFPTCQFSLFLFHCLFFKIVKCSLLTDIFFRFLNFLSLRNFTSLMHTSICAIKIYFYAKHFSTSHAIYLHKNDDILIFNQNLTVETPEAIGETLIAHLSALGNAIAAIRNKDPHLPYTRTAN</sequence>
<gene>
    <name evidence="1" type="ORF">RFI_15595</name>
</gene>
<dbReference type="Proteomes" id="UP000023152">
    <property type="component" value="Unassembled WGS sequence"/>
</dbReference>
<name>X6N6N9_RETFI</name>